<evidence type="ECO:0000313" key="3">
    <source>
        <dbReference type="Proteomes" id="UP001344658"/>
    </source>
</evidence>
<keyword evidence="3" id="KW-1185">Reference proteome</keyword>
<dbReference type="Proteomes" id="UP001344658">
    <property type="component" value="Unassembled WGS sequence"/>
</dbReference>
<organism evidence="2 3">
    <name type="scientific">Actinacidiphila polyblastidii</name>
    <dbReference type="NCBI Taxonomy" id="3110430"/>
    <lineage>
        <taxon>Bacteria</taxon>
        <taxon>Bacillati</taxon>
        <taxon>Actinomycetota</taxon>
        <taxon>Actinomycetes</taxon>
        <taxon>Kitasatosporales</taxon>
        <taxon>Streptomycetaceae</taxon>
        <taxon>Actinacidiphila</taxon>
    </lineage>
</organism>
<dbReference type="RefSeq" id="WP_330794406.1">
    <property type="nucleotide sequence ID" value="NZ_JAZEWV010000006.1"/>
</dbReference>
<protein>
    <submittedName>
        <fullName evidence="2">DUF6381 family protein</fullName>
    </submittedName>
</protein>
<dbReference type="EMBL" id="JAZEWV010000006">
    <property type="protein sequence ID" value="MEE4542477.1"/>
    <property type="molecule type" value="Genomic_DNA"/>
</dbReference>
<comment type="caution">
    <text evidence="2">The sequence shown here is derived from an EMBL/GenBank/DDBJ whole genome shotgun (WGS) entry which is preliminary data.</text>
</comment>
<feature type="compositionally biased region" description="Basic and acidic residues" evidence="1">
    <location>
        <begin position="39"/>
        <end position="53"/>
    </location>
</feature>
<feature type="compositionally biased region" description="Polar residues" evidence="1">
    <location>
        <begin position="1"/>
        <end position="10"/>
    </location>
</feature>
<proteinExistence type="predicted"/>
<sequence>MDETGATDTSGGIDETGGTGEALRHVRKMRARAQSLEADAERSADPDERRRLQGEVERLEFDCEQESMMAAGDIYPTR</sequence>
<evidence type="ECO:0000256" key="1">
    <source>
        <dbReference type="SAM" id="MobiDB-lite"/>
    </source>
</evidence>
<reference evidence="2 3" key="1">
    <citation type="submission" date="2023-12" db="EMBL/GenBank/DDBJ databases">
        <title>Streptomyces sp. V4-01.</title>
        <authorList>
            <person name="Somphong A."/>
            <person name="Phongsopitanun W."/>
        </authorList>
    </citation>
    <scope>NUCLEOTIDE SEQUENCE [LARGE SCALE GENOMIC DNA]</scope>
    <source>
        <strain evidence="2 3">V4-01</strain>
    </source>
</reference>
<evidence type="ECO:0000313" key="2">
    <source>
        <dbReference type="EMBL" id="MEE4542477.1"/>
    </source>
</evidence>
<accession>A0ABU7P9I7</accession>
<feature type="region of interest" description="Disordered" evidence="1">
    <location>
        <begin position="1"/>
        <end position="53"/>
    </location>
</feature>
<name>A0ABU7P9I7_9ACTN</name>
<gene>
    <name evidence="2" type="ORF">V2S66_10940</name>
</gene>
<dbReference type="InterPro" id="IPR045961">
    <property type="entry name" value="DUF6381"/>
</dbReference>
<dbReference type="Pfam" id="PF19908">
    <property type="entry name" value="DUF6381"/>
    <property type="match status" value="1"/>
</dbReference>